<dbReference type="PANTHER" id="PTHR12110">
    <property type="entry name" value="HYDROXYPYRUVATE ISOMERASE"/>
    <property type="match status" value="1"/>
</dbReference>
<dbReference type="InterPro" id="IPR013022">
    <property type="entry name" value="Xyl_isomerase-like_TIM-brl"/>
</dbReference>
<proteinExistence type="predicted"/>
<dbReference type="EMBL" id="BAABHD010000022">
    <property type="protein sequence ID" value="GAA4453061.1"/>
    <property type="molecule type" value="Genomic_DNA"/>
</dbReference>
<name>A0ABP8MMD5_9BACT</name>
<dbReference type="Proteomes" id="UP001501175">
    <property type="component" value="Unassembled WGS sequence"/>
</dbReference>
<sequence>MNKIGFNVLAWSAVISDDLFPIIERLKTIGYDGVEYFVGSPDEPAYKRVGQHTRDLGLGVTCVSVVGKDENPISDSAAVRAKALDRLKWEIDRTHDLGSQLLCGPIHSAHAVFASRAPQDDEYNWGAEVLHAAGEYAAQADVVLGLEALNRFETYLCNTMEQLLRLVRAADHPNVRAMFDTHHANVEEKSYARALQTIAPVLVHVHISENDRGTPGDGMVLWDDAFAALAQIDYRDWLTIEAFSRNDPDFANAIGVWREYSPPWDIAENGLKFIRQMCQKHGVGA</sequence>
<keyword evidence="3" id="KW-1185">Reference proteome</keyword>
<dbReference type="Pfam" id="PF01261">
    <property type="entry name" value="AP_endonuc_2"/>
    <property type="match status" value="1"/>
</dbReference>
<gene>
    <name evidence="2" type="ORF">GCM10023189_17520</name>
</gene>
<dbReference type="InterPro" id="IPR050312">
    <property type="entry name" value="IolE/XylAMocC-like"/>
</dbReference>
<evidence type="ECO:0000259" key="1">
    <source>
        <dbReference type="Pfam" id="PF01261"/>
    </source>
</evidence>
<protein>
    <submittedName>
        <fullName evidence="2">Sugar phosphate isomerase/epimerase</fullName>
    </submittedName>
</protein>
<keyword evidence="2" id="KW-0413">Isomerase</keyword>
<accession>A0ABP8MMD5</accession>
<dbReference type="Gene3D" id="3.20.20.150">
    <property type="entry name" value="Divalent-metal-dependent TIM barrel enzymes"/>
    <property type="match status" value="1"/>
</dbReference>
<comment type="caution">
    <text evidence="2">The sequence shown here is derived from an EMBL/GenBank/DDBJ whole genome shotgun (WGS) entry which is preliminary data.</text>
</comment>
<reference evidence="3" key="1">
    <citation type="journal article" date="2019" name="Int. J. Syst. Evol. Microbiol.">
        <title>The Global Catalogue of Microorganisms (GCM) 10K type strain sequencing project: providing services to taxonomists for standard genome sequencing and annotation.</title>
        <authorList>
            <consortium name="The Broad Institute Genomics Platform"/>
            <consortium name="The Broad Institute Genome Sequencing Center for Infectious Disease"/>
            <person name="Wu L."/>
            <person name="Ma J."/>
        </authorList>
    </citation>
    <scope>NUCLEOTIDE SEQUENCE [LARGE SCALE GENOMIC DNA]</scope>
    <source>
        <strain evidence="3">JCM 17927</strain>
    </source>
</reference>
<dbReference type="InterPro" id="IPR036237">
    <property type="entry name" value="Xyl_isomerase-like_sf"/>
</dbReference>
<evidence type="ECO:0000313" key="3">
    <source>
        <dbReference type="Proteomes" id="UP001501175"/>
    </source>
</evidence>
<feature type="domain" description="Xylose isomerase-like TIM barrel" evidence="1">
    <location>
        <begin position="24"/>
        <end position="275"/>
    </location>
</feature>
<evidence type="ECO:0000313" key="2">
    <source>
        <dbReference type="EMBL" id="GAA4453061.1"/>
    </source>
</evidence>
<dbReference type="SUPFAM" id="SSF51658">
    <property type="entry name" value="Xylose isomerase-like"/>
    <property type="match status" value="1"/>
</dbReference>
<dbReference type="PANTHER" id="PTHR12110:SF41">
    <property type="entry name" value="INOSOSE DEHYDRATASE"/>
    <property type="match status" value="1"/>
</dbReference>
<dbReference type="RefSeq" id="WP_345242612.1">
    <property type="nucleotide sequence ID" value="NZ_BAABHD010000022.1"/>
</dbReference>
<organism evidence="2 3">
    <name type="scientific">Nibrella saemangeumensis</name>
    <dbReference type="NCBI Taxonomy" id="1084526"/>
    <lineage>
        <taxon>Bacteria</taxon>
        <taxon>Pseudomonadati</taxon>
        <taxon>Bacteroidota</taxon>
        <taxon>Cytophagia</taxon>
        <taxon>Cytophagales</taxon>
        <taxon>Spirosomataceae</taxon>
        <taxon>Nibrella</taxon>
    </lineage>
</organism>
<dbReference type="GO" id="GO:0016853">
    <property type="term" value="F:isomerase activity"/>
    <property type="evidence" value="ECO:0007669"/>
    <property type="project" value="UniProtKB-KW"/>
</dbReference>